<reference evidence="5" key="1">
    <citation type="journal article" date="2020" name="bioRxiv">
        <title>Comparative genomics of Chlamydomonas.</title>
        <authorList>
            <person name="Craig R.J."/>
            <person name="Hasan A.R."/>
            <person name="Ness R.W."/>
            <person name="Keightley P.D."/>
        </authorList>
    </citation>
    <scope>NUCLEOTIDE SEQUENCE</scope>
    <source>
        <strain evidence="5">CCAP 11/70</strain>
    </source>
</reference>
<keyword evidence="3" id="KW-0333">Golgi apparatus</keyword>
<dbReference type="PANTHER" id="PTHR11062:SF281">
    <property type="entry name" value="EXOSTOSIN-LIKE 2"/>
    <property type="match status" value="1"/>
</dbReference>
<dbReference type="PANTHER" id="PTHR11062">
    <property type="entry name" value="EXOSTOSIN HEPARAN SULFATE GLYCOSYLTRANSFERASE -RELATED"/>
    <property type="match status" value="1"/>
</dbReference>
<dbReference type="Pfam" id="PF03016">
    <property type="entry name" value="Exostosin_GT47"/>
    <property type="match status" value="1"/>
</dbReference>
<evidence type="ECO:0000313" key="5">
    <source>
        <dbReference type="EMBL" id="KAG2500736.1"/>
    </source>
</evidence>
<dbReference type="AlphaFoldDB" id="A0A835YGX3"/>
<dbReference type="Proteomes" id="UP000612055">
    <property type="component" value="Unassembled WGS sequence"/>
</dbReference>
<comment type="similarity">
    <text evidence="2">Belongs to the glycosyltransferase 47 family.</text>
</comment>
<proteinExistence type="inferred from homology"/>
<comment type="subcellular location">
    <subcellularLocation>
        <location evidence="1">Golgi apparatus membrane</location>
        <topology evidence="1">Single-pass type II membrane protein</topology>
    </subcellularLocation>
</comment>
<keyword evidence="6" id="KW-1185">Reference proteome</keyword>
<sequence>MRALGQAFTDNLAALLPRITEKPHFLVGNHESVCYQADGILTSPLAPYLTLWATALWTEIPLKVRSLALNREGPALLRTAQGRELPASASGSTRGYFGNLIPMPYPSYVHHYQGCDTCNLSVQAVAGLKHCDVFAAFELRKHFQPGPWSIREQLLEQCHAKPEQCAALSAKDAGSDSGILDLIRGMEQSWFCLQPHGDTPSRKGVYDSLLLGCIPVVFDRYVLDTFPFADVLDPSRLVAYVPRSVVNATNIVDHLNRRYPPKKRQAMLAHILAVKHVFQWSLSSDPRPLRWDALDTASPHDDAFSMLLKRTVEGGCRRGLTGMRHCELLAAAVERGDVHSFLPLMRACANLTPP</sequence>
<name>A0A835YGX3_9CHLO</name>
<evidence type="ECO:0000256" key="2">
    <source>
        <dbReference type="ARBA" id="ARBA00010271"/>
    </source>
</evidence>
<dbReference type="InterPro" id="IPR004263">
    <property type="entry name" value="Exostosin"/>
</dbReference>
<evidence type="ECO:0000313" key="6">
    <source>
        <dbReference type="Proteomes" id="UP000612055"/>
    </source>
</evidence>
<evidence type="ECO:0000259" key="4">
    <source>
        <dbReference type="Pfam" id="PF03016"/>
    </source>
</evidence>
<feature type="domain" description="Exostosin GT47" evidence="4">
    <location>
        <begin position="98"/>
        <end position="244"/>
    </location>
</feature>
<comment type="caution">
    <text evidence="5">The sequence shown here is derived from an EMBL/GenBank/DDBJ whole genome shotgun (WGS) entry which is preliminary data.</text>
</comment>
<accession>A0A835YGX3</accession>
<protein>
    <recommendedName>
        <fullName evidence="4">Exostosin GT47 domain-containing protein</fullName>
    </recommendedName>
</protein>
<dbReference type="EMBL" id="JAEHOE010000003">
    <property type="protein sequence ID" value="KAG2500736.1"/>
    <property type="molecule type" value="Genomic_DNA"/>
</dbReference>
<dbReference type="InterPro" id="IPR040911">
    <property type="entry name" value="Exostosin_GT47"/>
</dbReference>
<gene>
    <name evidence="5" type="ORF">HYH03_001500</name>
</gene>
<evidence type="ECO:0000256" key="1">
    <source>
        <dbReference type="ARBA" id="ARBA00004323"/>
    </source>
</evidence>
<dbReference type="GO" id="GO:0000139">
    <property type="term" value="C:Golgi membrane"/>
    <property type="evidence" value="ECO:0007669"/>
    <property type="project" value="UniProtKB-SubCell"/>
</dbReference>
<dbReference type="OrthoDB" id="1924787at2759"/>
<evidence type="ECO:0000256" key="3">
    <source>
        <dbReference type="ARBA" id="ARBA00023034"/>
    </source>
</evidence>
<dbReference type="GO" id="GO:0016757">
    <property type="term" value="F:glycosyltransferase activity"/>
    <property type="evidence" value="ECO:0007669"/>
    <property type="project" value="InterPro"/>
</dbReference>
<organism evidence="5 6">
    <name type="scientific">Edaphochlamys debaryana</name>
    <dbReference type="NCBI Taxonomy" id="47281"/>
    <lineage>
        <taxon>Eukaryota</taxon>
        <taxon>Viridiplantae</taxon>
        <taxon>Chlorophyta</taxon>
        <taxon>core chlorophytes</taxon>
        <taxon>Chlorophyceae</taxon>
        <taxon>CS clade</taxon>
        <taxon>Chlamydomonadales</taxon>
        <taxon>Chlamydomonadales incertae sedis</taxon>
        <taxon>Edaphochlamys</taxon>
    </lineage>
</organism>